<feature type="domain" description="HNH endonuclease 5" evidence="1">
    <location>
        <begin position="5"/>
        <end position="52"/>
    </location>
</feature>
<keyword evidence="3" id="KW-1185">Reference proteome</keyword>
<dbReference type="AlphaFoldDB" id="A0A6P1YNY6"/>
<accession>A0A6P1YNY6</accession>
<proteinExistence type="predicted"/>
<dbReference type="Pfam" id="PF14279">
    <property type="entry name" value="HNH_5"/>
    <property type="match status" value="1"/>
</dbReference>
<evidence type="ECO:0000313" key="2">
    <source>
        <dbReference type="EMBL" id="QIB34610.1"/>
    </source>
</evidence>
<evidence type="ECO:0000259" key="1">
    <source>
        <dbReference type="Pfam" id="PF14279"/>
    </source>
</evidence>
<organism evidence="2 3">
    <name type="scientific">Ancylobacter pratisalsi</name>
    <dbReference type="NCBI Taxonomy" id="1745854"/>
    <lineage>
        <taxon>Bacteria</taxon>
        <taxon>Pseudomonadati</taxon>
        <taxon>Pseudomonadota</taxon>
        <taxon>Alphaproteobacteria</taxon>
        <taxon>Hyphomicrobiales</taxon>
        <taxon>Xanthobacteraceae</taxon>
        <taxon>Ancylobacter</taxon>
    </lineage>
</organism>
<protein>
    <submittedName>
        <fullName evidence="2">HNH endonuclease</fullName>
    </submittedName>
</protein>
<dbReference type="KEGG" id="apra:G3A50_13450"/>
<name>A0A6P1YNY6_9HYPH</name>
<keyword evidence="2" id="KW-0540">Nuclease</keyword>
<evidence type="ECO:0000313" key="3">
    <source>
        <dbReference type="Proteomes" id="UP000464751"/>
    </source>
</evidence>
<reference evidence="2 3" key="1">
    <citation type="submission" date="2020-02" db="EMBL/GenBank/DDBJ databases">
        <authorList>
            <person name="Li G."/>
        </authorList>
    </citation>
    <scope>NUCLEOTIDE SEQUENCE [LARGE SCALE GENOMIC DNA]</scope>
    <source>
        <strain evidence="2 3">DSM 102029</strain>
    </source>
</reference>
<dbReference type="InterPro" id="IPR029471">
    <property type="entry name" value="HNH_5"/>
</dbReference>
<sequence>MLKDCILCQLPIPEKTKPEHVLLKALGGRMTVHDIVCPDCNHQMGIGPDHDLARSTENIRNLADLKAGDGGSAPLIHGLEHQGERFDLEPGMRTRVKAKKPLDVQFDGDEIRVAIEAFSEKSADGLLKGAATKIAKQLGHTHPAVIDAIEQDLRKDLRRGYRPAPSVVGHLPFGAGASLQSMAKACLVLWARQCGNAEVTTAKFDEVRSFIRFGKRPDHETDLLTLDARPLPSCPDQFSCHPVFIWVGSDANGAVYGYFRLYGAIGWRFRLTTGGSMPDRRFCLISNPYENRIWDLLAGEDNFIDQAWIWRACPPDDADLAHVKSRIGEMIHAAQGQSREHWIHDFVTQRLGEENGPVSSEQLEKMVRDFAAAMTSMVLRKRIDVDDV</sequence>
<keyword evidence="2" id="KW-0378">Hydrolase</keyword>
<dbReference type="EMBL" id="CP048630">
    <property type="protein sequence ID" value="QIB34610.1"/>
    <property type="molecule type" value="Genomic_DNA"/>
</dbReference>
<dbReference type="GO" id="GO:0004519">
    <property type="term" value="F:endonuclease activity"/>
    <property type="evidence" value="ECO:0007669"/>
    <property type="project" value="UniProtKB-KW"/>
</dbReference>
<dbReference type="RefSeq" id="WP_163075753.1">
    <property type="nucleotide sequence ID" value="NZ_CP048630.1"/>
</dbReference>
<keyword evidence="2" id="KW-0255">Endonuclease</keyword>
<gene>
    <name evidence="2" type="ORF">G3A50_13450</name>
</gene>
<dbReference type="Proteomes" id="UP000464751">
    <property type="component" value="Chromosome"/>
</dbReference>